<name>A0ABV8B7D8_9BACI</name>
<keyword evidence="2" id="KW-1185">Reference proteome</keyword>
<evidence type="ECO:0000313" key="1">
    <source>
        <dbReference type="EMBL" id="MFC3886241.1"/>
    </source>
</evidence>
<organism evidence="1 2">
    <name type="scientific">Bacillus songklensis</name>
    <dbReference type="NCBI Taxonomy" id="1069116"/>
    <lineage>
        <taxon>Bacteria</taxon>
        <taxon>Bacillati</taxon>
        <taxon>Bacillota</taxon>
        <taxon>Bacilli</taxon>
        <taxon>Bacillales</taxon>
        <taxon>Bacillaceae</taxon>
        <taxon>Bacillus</taxon>
    </lineage>
</organism>
<dbReference type="Pfam" id="PF09604">
    <property type="entry name" value="Potass_KdpF"/>
    <property type="match status" value="1"/>
</dbReference>
<reference evidence="2" key="1">
    <citation type="journal article" date="2019" name="Int. J. Syst. Evol. Microbiol.">
        <title>The Global Catalogue of Microorganisms (GCM) 10K type strain sequencing project: providing services to taxonomists for standard genome sequencing and annotation.</title>
        <authorList>
            <consortium name="The Broad Institute Genomics Platform"/>
            <consortium name="The Broad Institute Genome Sequencing Center for Infectious Disease"/>
            <person name="Wu L."/>
            <person name="Ma J."/>
        </authorList>
    </citation>
    <scope>NUCLEOTIDE SEQUENCE [LARGE SCALE GENOMIC DNA]</scope>
    <source>
        <strain evidence="2">CCUG 61889</strain>
    </source>
</reference>
<proteinExistence type="predicted"/>
<sequence>MIILLVLVLGLSIYLIDALIHPERY</sequence>
<protein>
    <submittedName>
        <fullName evidence="1">K(+)-transporting ATPase subunit F</fullName>
    </submittedName>
</protein>
<dbReference type="Proteomes" id="UP001595752">
    <property type="component" value="Unassembled WGS sequence"/>
</dbReference>
<dbReference type="RefSeq" id="WP_377918705.1">
    <property type="nucleotide sequence ID" value="NZ_JBHRZT010000072.1"/>
</dbReference>
<evidence type="ECO:0000313" key="2">
    <source>
        <dbReference type="Proteomes" id="UP001595752"/>
    </source>
</evidence>
<accession>A0ABV8B7D8</accession>
<gene>
    <name evidence="1" type="primary">kdpF</name>
    <name evidence="1" type="ORF">ACFOU2_23230</name>
</gene>
<dbReference type="EMBL" id="JBHRZT010000072">
    <property type="protein sequence ID" value="MFC3886241.1"/>
    <property type="molecule type" value="Genomic_DNA"/>
</dbReference>
<dbReference type="InterPro" id="IPR011726">
    <property type="entry name" value="KdpF"/>
</dbReference>
<comment type="caution">
    <text evidence="1">The sequence shown here is derived from an EMBL/GenBank/DDBJ whole genome shotgun (WGS) entry which is preliminary data.</text>
</comment>
<dbReference type="NCBIfam" id="TIGR02115">
    <property type="entry name" value="potass_kdpF"/>
    <property type="match status" value="1"/>
</dbReference>